<organism evidence="2 3">
    <name type="scientific">Neolewinella marina</name>
    <dbReference type="NCBI Taxonomy" id="438751"/>
    <lineage>
        <taxon>Bacteria</taxon>
        <taxon>Pseudomonadati</taxon>
        <taxon>Bacteroidota</taxon>
        <taxon>Saprospiria</taxon>
        <taxon>Saprospirales</taxon>
        <taxon>Lewinellaceae</taxon>
        <taxon>Neolewinella</taxon>
    </lineage>
</organism>
<dbReference type="Pfam" id="PF12146">
    <property type="entry name" value="Hydrolase_4"/>
    <property type="match status" value="1"/>
</dbReference>
<name>A0A2G0CHV2_9BACT</name>
<evidence type="ECO:0000313" key="2">
    <source>
        <dbReference type="EMBL" id="PHK99546.1"/>
    </source>
</evidence>
<feature type="domain" description="Serine aminopeptidase S33" evidence="1">
    <location>
        <begin position="63"/>
        <end position="297"/>
    </location>
</feature>
<sequence>MKTMRGWSFMLAKVGHGYSPGQRDAAPPRWNNPSSTYLIAMEEFSWKNEQGLQIYAVDWKTANPRAVVGIIHGLGEHCRRYDGLAAFLNARGIAVIGYDRQGFGRSEGRRGYTPDYRNYLDGVAQLRVQCEKRYPRAPVFLYGQSMGGQLLLHYLIHRKPAIRGAIVASPHIAEAFRPNPLVVAIGKLMRRLSPTFSLHNQLDPQDLSRDPAVVEDFRNDPHNHDRLSSQTGIDMLERAAFLQQYAGGLPVPTLLLHGTGDRVTSHAATADFARRNPEHVTFHSFPGAYHELHHEPDREKFHFLVLGWLNRHIKGTK</sequence>
<dbReference type="InterPro" id="IPR029058">
    <property type="entry name" value="AB_hydrolase_fold"/>
</dbReference>
<keyword evidence="2" id="KW-0378">Hydrolase</keyword>
<dbReference type="Gene3D" id="3.40.50.1820">
    <property type="entry name" value="alpha/beta hydrolase"/>
    <property type="match status" value="1"/>
</dbReference>
<comment type="caution">
    <text evidence="2">The sequence shown here is derived from an EMBL/GenBank/DDBJ whole genome shotgun (WGS) entry which is preliminary data.</text>
</comment>
<dbReference type="InterPro" id="IPR022742">
    <property type="entry name" value="Hydrolase_4"/>
</dbReference>
<evidence type="ECO:0000259" key="1">
    <source>
        <dbReference type="Pfam" id="PF12146"/>
    </source>
</evidence>
<accession>A0A2G0CHV2</accession>
<dbReference type="InterPro" id="IPR051044">
    <property type="entry name" value="MAG_DAG_Lipase"/>
</dbReference>
<reference evidence="2 3" key="1">
    <citation type="submission" date="2017-10" db="EMBL/GenBank/DDBJ databases">
        <title>The draft genome sequence of Lewinella marina KCTC 32374.</title>
        <authorList>
            <person name="Wang K."/>
        </authorList>
    </citation>
    <scope>NUCLEOTIDE SEQUENCE [LARGE SCALE GENOMIC DNA]</scope>
    <source>
        <strain evidence="2 3">MKG-38</strain>
    </source>
</reference>
<protein>
    <submittedName>
        <fullName evidence="2">Alpha/beta hydrolase</fullName>
    </submittedName>
</protein>
<dbReference type="Proteomes" id="UP000226437">
    <property type="component" value="Unassembled WGS sequence"/>
</dbReference>
<dbReference type="EMBL" id="PDLO01000001">
    <property type="protein sequence ID" value="PHK99546.1"/>
    <property type="molecule type" value="Genomic_DNA"/>
</dbReference>
<keyword evidence="3" id="KW-1185">Reference proteome</keyword>
<dbReference type="AlphaFoldDB" id="A0A2G0CHV2"/>
<evidence type="ECO:0000313" key="3">
    <source>
        <dbReference type="Proteomes" id="UP000226437"/>
    </source>
</evidence>
<dbReference type="GO" id="GO:0016787">
    <property type="term" value="F:hydrolase activity"/>
    <property type="evidence" value="ECO:0007669"/>
    <property type="project" value="UniProtKB-KW"/>
</dbReference>
<gene>
    <name evidence="2" type="ORF">CGL56_00370</name>
</gene>
<dbReference type="OrthoDB" id="9780932at2"/>
<dbReference type="SUPFAM" id="SSF53474">
    <property type="entry name" value="alpha/beta-Hydrolases"/>
    <property type="match status" value="1"/>
</dbReference>
<proteinExistence type="predicted"/>
<dbReference type="PRINTS" id="PR00111">
    <property type="entry name" value="ABHYDROLASE"/>
</dbReference>
<dbReference type="PANTHER" id="PTHR11614">
    <property type="entry name" value="PHOSPHOLIPASE-RELATED"/>
    <property type="match status" value="1"/>
</dbReference>
<dbReference type="InterPro" id="IPR000073">
    <property type="entry name" value="AB_hydrolase_1"/>
</dbReference>